<keyword evidence="2" id="KW-1185">Reference proteome</keyword>
<proteinExistence type="predicted"/>
<dbReference type="Proteomes" id="UP000452235">
    <property type="component" value="Unassembled WGS sequence"/>
</dbReference>
<name>A0A5M3YVC2_ASPTE</name>
<accession>A0A5M3YVC2</accession>
<evidence type="ECO:0000313" key="1">
    <source>
        <dbReference type="EMBL" id="GFF13817.1"/>
    </source>
</evidence>
<dbReference type="OrthoDB" id="2958217at2759"/>
<organism evidence="1 2">
    <name type="scientific">Aspergillus terreus</name>
    <dbReference type="NCBI Taxonomy" id="33178"/>
    <lineage>
        <taxon>Eukaryota</taxon>
        <taxon>Fungi</taxon>
        <taxon>Dikarya</taxon>
        <taxon>Ascomycota</taxon>
        <taxon>Pezizomycotina</taxon>
        <taxon>Eurotiomycetes</taxon>
        <taxon>Eurotiomycetidae</taxon>
        <taxon>Eurotiales</taxon>
        <taxon>Aspergillaceae</taxon>
        <taxon>Aspergillus</taxon>
        <taxon>Aspergillus subgen. Circumdati</taxon>
    </lineage>
</organism>
<comment type="caution">
    <text evidence="1">The sequence shown here is derived from an EMBL/GenBank/DDBJ whole genome shotgun (WGS) entry which is preliminary data.</text>
</comment>
<dbReference type="AlphaFoldDB" id="A0A5M3YVC2"/>
<protein>
    <submittedName>
        <fullName evidence="1">Uncharacterized protein</fullName>
    </submittedName>
</protein>
<reference evidence="1 2" key="1">
    <citation type="submission" date="2020-01" db="EMBL/GenBank/DDBJ databases">
        <title>Aspergillus terreus IFO 6365 whole genome shotgun sequence.</title>
        <authorList>
            <person name="Kanamasa S."/>
            <person name="Takahashi H."/>
        </authorList>
    </citation>
    <scope>NUCLEOTIDE SEQUENCE [LARGE SCALE GENOMIC DNA]</scope>
    <source>
        <strain evidence="1 2">IFO 6365</strain>
    </source>
</reference>
<gene>
    <name evidence="1" type="ORF">ATEIFO6365_0002092800</name>
</gene>
<evidence type="ECO:0000313" key="2">
    <source>
        <dbReference type="Proteomes" id="UP000452235"/>
    </source>
</evidence>
<dbReference type="EMBL" id="BLJY01000002">
    <property type="protein sequence ID" value="GFF13817.1"/>
    <property type="molecule type" value="Genomic_DNA"/>
</dbReference>
<sequence>MGTTISPRCKYTYHIDDWNSREWRTAWRQLVKDTPKIIDAAKILLSGRPGEDPTVHVEKGIYINGDGGEAEEPLRIEPGITDWSFETRGKPYDAVVACTLLRAQSLASGQFKLRSNREWPKYWGVARGLYLTVWPDKFFNSPVEAGIWRRNGA</sequence>